<accession>A0A6P7JYG8</accession>
<evidence type="ECO:0000256" key="1">
    <source>
        <dbReference type="ARBA" id="ARBA00004167"/>
    </source>
</evidence>
<evidence type="ECO:0000256" key="8">
    <source>
        <dbReference type="SAM" id="Phobius"/>
    </source>
</evidence>
<evidence type="ECO:0000313" key="12">
    <source>
        <dbReference type="RefSeq" id="XP_028280566.1"/>
    </source>
</evidence>
<evidence type="ECO:0000256" key="6">
    <source>
        <dbReference type="ARBA" id="ARBA00023157"/>
    </source>
</evidence>
<dbReference type="RefSeq" id="XP_028280566.1">
    <property type="nucleotide sequence ID" value="XM_028424765.1"/>
</dbReference>
<feature type="transmembrane region" description="Helical" evidence="8">
    <location>
        <begin position="234"/>
        <end position="253"/>
    </location>
</feature>
<feature type="chain" id="PRO_5044651373" evidence="9">
    <location>
        <begin position="18"/>
        <end position="458"/>
    </location>
</feature>
<feature type="signal peptide" evidence="9">
    <location>
        <begin position="1"/>
        <end position="17"/>
    </location>
</feature>
<keyword evidence="7" id="KW-0675">Receptor</keyword>
<evidence type="ECO:0000256" key="4">
    <source>
        <dbReference type="ARBA" id="ARBA00022989"/>
    </source>
</evidence>
<evidence type="ECO:0000256" key="7">
    <source>
        <dbReference type="ARBA" id="ARBA00023170"/>
    </source>
</evidence>
<keyword evidence="3 9" id="KW-0732">Signal</keyword>
<evidence type="ECO:0000256" key="3">
    <source>
        <dbReference type="ARBA" id="ARBA00022729"/>
    </source>
</evidence>
<name>A0A6P7JYG8_9TELE</name>
<keyword evidence="5 8" id="KW-0472">Membrane</keyword>
<dbReference type="SUPFAM" id="SSF49265">
    <property type="entry name" value="Fibronectin type III"/>
    <property type="match status" value="1"/>
</dbReference>
<dbReference type="GO" id="GO:0004896">
    <property type="term" value="F:cytokine receptor activity"/>
    <property type="evidence" value="ECO:0007669"/>
    <property type="project" value="TreeGrafter"/>
</dbReference>
<dbReference type="Proteomes" id="UP000515145">
    <property type="component" value="Chromosome 16"/>
</dbReference>
<comment type="subcellular location">
    <subcellularLocation>
        <location evidence="1">Membrane</location>
        <topology evidence="1">Single-pass membrane protein</topology>
    </subcellularLocation>
</comment>
<evidence type="ECO:0000313" key="10">
    <source>
        <dbReference type="Proteomes" id="UP000515145"/>
    </source>
</evidence>
<dbReference type="PANTHER" id="PTHR23037:SF22">
    <property type="entry name" value="CYTOKINE RECEPTOR COMMON SUBUNIT BETA"/>
    <property type="match status" value="1"/>
</dbReference>
<dbReference type="InterPro" id="IPR013783">
    <property type="entry name" value="Ig-like_fold"/>
</dbReference>
<keyword evidence="6" id="KW-1015">Disulfide bond</keyword>
<evidence type="ECO:0000313" key="11">
    <source>
        <dbReference type="RefSeq" id="XP_028280565.1"/>
    </source>
</evidence>
<dbReference type="AlphaFoldDB" id="A0A6P7JYG8"/>
<evidence type="ECO:0000256" key="5">
    <source>
        <dbReference type="ARBA" id="ARBA00023136"/>
    </source>
</evidence>
<reference evidence="11 12" key="1">
    <citation type="submission" date="2025-04" db="UniProtKB">
        <authorList>
            <consortium name="RefSeq"/>
        </authorList>
    </citation>
    <scope>IDENTIFICATION</scope>
</reference>
<keyword evidence="10" id="KW-1185">Reference proteome</keyword>
<dbReference type="InterPro" id="IPR036116">
    <property type="entry name" value="FN3_sf"/>
</dbReference>
<sequence length="458" mass="50509">MGVHGLLVVLCCSGVLAAGSVRVNFSCVSDYVRNISCVLNITEADGPLDSTYRLKFTDCYDGKPVLCPLTARSRSYVCDCEVKEQDDHFINLDQYIISLCTGSSCRELMADFEPHQHIQLNPPPELVVQQTPETVNVTCRSVYDHHRYLSGQLHFQLVLQRSDSSKHETYSLSSSDVFLSIDGTKLEAGSEYCLKARYEPESYSGVWSDWSGESCWRTRPGEDKNILVTLVKSVGPFFMLCAVLLFVLCSPAARMKMKTLSHTPSPAPFFQPLFQQHKGNMQDWLSPAGRFEVLAFQTEEVLAAHAVTVLPKPPTKEPEEAPSVLGPADAQLEFARCHGSYVGLPGMEKAPPPPTMICAVDSSYTQLPCSFWEFSVPSRPADLLEVSRADSGCSCEDLSQSPECSLPSSPVHDGPPPSFCSDYCILNKTAGGVVPVLMSKESRVKIRSELLQEEEDEV</sequence>
<proteinExistence type="predicted"/>
<protein>
    <submittedName>
        <fullName evidence="11 12">Interleukin-21 receptor-like</fullName>
    </submittedName>
</protein>
<dbReference type="GO" id="GO:0016064">
    <property type="term" value="P:immunoglobulin mediated immune response"/>
    <property type="evidence" value="ECO:0007669"/>
    <property type="project" value="TreeGrafter"/>
</dbReference>
<dbReference type="PANTHER" id="PTHR23037">
    <property type="entry name" value="CYTOKINE RECEPTOR"/>
    <property type="match status" value="1"/>
</dbReference>
<dbReference type="GeneID" id="114448078"/>
<evidence type="ECO:0000256" key="2">
    <source>
        <dbReference type="ARBA" id="ARBA00022692"/>
    </source>
</evidence>
<gene>
    <name evidence="11 12" type="primary">LOC114448078</name>
</gene>
<dbReference type="GO" id="GO:0009897">
    <property type="term" value="C:external side of plasma membrane"/>
    <property type="evidence" value="ECO:0007669"/>
    <property type="project" value="TreeGrafter"/>
</dbReference>
<dbReference type="OrthoDB" id="8897483at2759"/>
<evidence type="ECO:0000256" key="9">
    <source>
        <dbReference type="SAM" id="SignalP"/>
    </source>
</evidence>
<keyword evidence="2 8" id="KW-0812">Transmembrane</keyword>
<dbReference type="Gene3D" id="2.60.40.10">
    <property type="entry name" value="Immunoglobulins"/>
    <property type="match status" value="1"/>
</dbReference>
<dbReference type="RefSeq" id="XP_028280565.1">
    <property type="nucleotide sequence ID" value="XM_028424764.1"/>
</dbReference>
<organism evidence="10 12">
    <name type="scientific">Parambassis ranga</name>
    <name type="common">Indian glassy fish</name>
    <dbReference type="NCBI Taxonomy" id="210632"/>
    <lineage>
        <taxon>Eukaryota</taxon>
        <taxon>Metazoa</taxon>
        <taxon>Chordata</taxon>
        <taxon>Craniata</taxon>
        <taxon>Vertebrata</taxon>
        <taxon>Euteleostomi</taxon>
        <taxon>Actinopterygii</taxon>
        <taxon>Neopterygii</taxon>
        <taxon>Teleostei</taxon>
        <taxon>Neoteleostei</taxon>
        <taxon>Acanthomorphata</taxon>
        <taxon>Ovalentaria</taxon>
        <taxon>Ambassidae</taxon>
        <taxon>Parambassis</taxon>
    </lineage>
</organism>
<keyword evidence="4 8" id="KW-1133">Transmembrane helix</keyword>